<feature type="compositionally biased region" description="Gly residues" evidence="1">
    <location>
        <begin position="1"/>
        <end position="14"/>
    </location>
</feature>
<name>C5MTD4_ORYSJ</name>
<keyword evidence="2" id="KW-0812">Transmembrane</keyword>
<protein>
    <submittedName>
        <fullName evidence="3">Uncharacterized protein</fullName>
    </submittedName>
</protein>
<evidence type="ECO:0000256" key="1">
    <source>
        <dbReference type="SAM" id="MobiDB-lite"/>
    </source>
</evidence>
<organism evidence="3">
    <name type="scientific">Oryza sativa subsp. japonica</name>
    <name type="common">Rice</name>
    <dbReference type="NCBI Taxonomy" id="39947"/>
    <lineage>
        <taxon>Eukaryota</taxon>
        <taxon>Viridiplantae</taxon>
        <taxon>Streptophyta</taxon>
        <taxon>Embryophyta</taxon>
        <taxon>Tracheophyta</taxon>
        <taxon>Spermatophyta</taxon>
        <taxon>Magnoliopsida</taxon>
        <taxon>Liliopsida</taxon>
        <taxon>Poales</taxon>
        <taxon>Poaceae</taxon>
        <taxon>BOP clade</taxon>
        <taxon>Oryzoideae</taxon>
        <taxon>Oryzeae</taxon>
        <taxon>Oryzinae</taxon>
        <taxon>Oryza</taxon>
        <taxon>Oryza sativa</taxon>
    </lineage>
</organism>
<evidence type="ECO:0000313" key="3">
    <source>
        <dbReference type="EMBL" id="ACS13103.1"/>
    </source>
</evidence>
<accession>C5MTD4</accession>
<sequence length="105" mass="11865">MVGWGGGGGGGGGGGKKKKKRGGCWDFFSPPPPGVGPPHKQTNPGPSLYPYEIAGITFSFLNLLSPRYLLSLFYYFSRFSFLFFRHFLSGRKFFFFFFFPFFFKS</sequence>
<proteinExistence type="predicted"/>
<feature type="transmembrane region" description="Helical" evidence="2">
    <location>
        <begin position="48"/>
        <end position="70"/>
    </location>
</feature>
<feature type="transmembrane region" description="Helical" evidence="2">
    <location>
        <begin position="82"/>
        <end position="103"/>
    </location>
</feature>
<feature type="region of interest" description="Disordered" evidence="1">
    <location>
        <begin position="1"/>
        <end position="43"/>
    </location>
</feature>
<reference evidence="3" key="1">
    <citation type="submission" date="2009-05" db="EMBL/GenBank/DDBJ databases">
        <title>Screening Jasmine 85 cultivars in breeding programs at ChauPhu District, AnGiang.</title>
        <authorList>
            <person name="Lang N.T."/>
            <person name="Buu B.C."/>
        </authorList>
    </citation>
    <scope>NUCLEOTIDE SEQUENCE</scope>
</reference>
<dbReference type="AlphaFoldDB" id="C5MTD4"/>
<dbReference type="EMBL" id="GQ202244">
    <property type="protein sequence ID" value="ACS13103.1"/>
    <property type="molecule type" value="Genomic_DNA"/>
</dbReference>
<keyword evidence="2" id="KW-1133">Transmembrane helix</keyword>
<evidence type="ECO:0000256" key="2">
    <source>
        <dbReference type="SAM" id="Phobius"/>
    </source>
</evidence>
<keyword evidence="2" id="KW-0472">Membrane</keyword>